<evidence type="ECO:0000313" key="2">
    <source>
        <dbReference type="EMBL" id="NES09311.1"/>
    </source>
</evidence>
<comment type="caution">
    <text evidence="2">The sequence shown here is derived from an EMBL/GenBank/DDBJ whole genome shotgun (WGS) entry which is preliminary data.</text>
</comment>
<dbReference type="GO" id="GO:0003677">
    <property type="term" value="F:DNA binding"/>
    <property type="evidence" value="ECO:0007669"/>
    <property type="project" value="InterPro"/>
</dbReference>
<gene>
    <name evidence="2" type="ORF">G3O07_05530</name>
</gene>
<dbReference type="AlphaFoldDB" id="A0A6I5RNT9"/>
<dbReference type="InterPro" id="IPR016177">
    <property type="entry name" value="DNA-bd_dom_sf"/>
</dbReference>
<dbReference type="SUPFAM" id="SSF54171">
    <property type="entry name" value="DNA-binding domain"/>
    <property type="match status" value="1"/>
</dbReference>
<feature type="domain" description="HNH nuclease" evidence="1">
    <location>
        <begin position="55"/>
        <end position="98"/>
    </location>
</feature>
<evidence type="ECO:0000313" key="3">
    <source>
        <dbReference type="Proteomes" id="UP000471751"/>
    </source>
</evidence>
<protein>
    <submittedName>
        <fullName evidence="2">HNH endonuclease</fullName>
    </submittedName>
</protein>
<dbReference type="GO" id="GO:0004519">
    <property type="term" value="F:endonuclease activity"/>
    <property type="evidence" value="ECO:0007669"/>
    <property type="project" value="UniProtKB-KW"/>
</dbReference>
<accession>A0A6I5RNT9</accession>
<dbReference type="Pfam" id="PF13392">
    <property type="entry name" value="HNH_3"/>
    <property type="match status" value="1"/>
</dbReference>
<sequence>MLDQSRLKELLHYDPESGVFTWLKPTSNRVRVGAVCDTVGPIGYVVIGVLGKRQYAHRLAWLYMTGEWPSDQVDHVNCIKLDNRWSNLRVAGKSKNMQNIGLRSNNSSGFTGVGFHAQTGRWRAFIVVAGKMVHVGLFDTIGQASIARENAAIKQYGEFYHAG</sequence>
<dbReference type="Gene3D" id="3.90.75.20">
    <property type="match status" value="1"/>
</dbReference>
<name>A0A6I5RNT9_9PSED</name>
<proteinExistence type="predicted"/>
<dbReference type="SUPFAM" id="SSF54060">
    <property type="entry name" value="His-Me finger endonucleases"/>
    <property type="match status" value="1"/>
</dbReference>
<keyword evidence="2" id="KW-0378">Hydrolase</keyword>
<dbReference type="InterPro" id="IPR036955">
    <property type="entry name" value="AP2/ERF_dom_sf"/>
</dbReference>
<reference evidence="2 3" key="1">
    <citation type="submission" date="2020-02" db="EMBL/GenBank/DDBJ databases">
        <title>Broccoli isolated Pseudomonas sp.</title>
        <authorList>
            <person name="Fujikawa T."/>
            <person name="Sawada H."/>
        </authorList>
    </citation>
    <scope>NUCLEOTIDE SEQUENCE [LARGE SCALE GENOMIC DNA]</scope>
    <source>
        <strain evidence="2 3">JCM 32154</strain>
    </source>
</reference>
<keyword evidence="2" id="KW-0540">Nuclease</keyword>
<dbReference type="RefSeq" id="WP_163933472.1">
    <property type="nucleotide sequence ID" value="NZ_BMQU01000023.1"/>
</dbReference>
<organism evidence="2 3">
    <name type="scientific">Pseudomonas laurentiana</name>
    <dbReference type="NCBI Taxonomy" id="2364649"/>
    <lineage>
        <taxon>Bacteria</taxon>
        <taxon>Pseudomonadati</taxon>
        <taxon>Pseudomonadota</taxon>
        <taxon>Gammaproteobacteria</taxon>
        <taxon>Pseudomonadales</taxon>
        <taxon>Pseudomonadaceae</taxon>
        <taxon>Pseudomonas</taxon>
    </lineage>
</organism>
<dbReference type="Proteomes" id="UP000471751">
    <property type="component" value="Unassembled WGS sequence"/>
</dbReference>
<keyword evidence="3" id="KW-1185">Reference proteome</keyword>
<dbReference type="GO" id="GO:0003700">
    <property type="term" value="F:DNA-binding transcription factor activity"/>
    <property type="evidence" value="ECO:0007669"/>
    <property type="project" value="InterPro"/>
</dbReference>
<dbReference type="EMBL" id="JAAHBT010000048">
    <property type="protein sequence ID" value="NES09311.1"/>
    <property type="molecule type" value="Genomic_DNA"/>
</dbReference>
<dbReference type="InterPro" id="IPR003615">
    <property type="entry name" value="HNH_nuc"/>
</dbReference>
<keyword evidence="2" id="KW-0255">Endonuclease</keyword>
<evidence type="ECO:0000259" key="1">
    <source>
        <dbReference type="Pfam" id="PF13392"/>
    </source>
</evidence>
<dbReference type="Gene3D" id="3.30.730.10">
    <property type="entry name" value="AP2/ERF domain"/>
    <property type="match status" value="1"/>
</dbReference>
<dbReference type="InterPro" id="IPR044925">
    <property type="entry name" value="His-Me_finger_sf"/>
</dbReference>